<dbReference type="GO" id="GO:0005524">
    <property type="term" value="F:ATP binding"/>
    <property type="evidence" value="ECO:0007669"/>
    <property type="project" value="UniProtKB-KW"/>
</dbReference>
<evidence type="ECO:0000256" key="2">
    <source>
        <dbReference type="ARBA" id="ARBA00022741"/>
    </source>
</evidence>
<feature type="domain" description="Glutamine amidotransferase type-2" evidence="5">
    <location>
        <begin position="79"/>
        <end position="147"/>
    </location>
</feature>
<dbReference type="InterPro" id="IPR006426">
    <property type="entry name" value="Asn_synth_AEB"/>
</dbReference>
<dbReference type="PANTHER" id="PTHR43284">
    <property type="entry name" value="ASPARAGINE SYNTHETASE (GLUTAMINE-HYDROLYZING)"/>
    <property type="match status" value="1"/>
</dbReference>
<evidence type="ECO:0000259" key="5">
    <source>
        <dbReference type="Pfam" id="PF13537"/>
    </source>
</evidence>
<dbReference type="AlphaFoldDB" id="A0AA48M628"/>
<gene>
    <name evidence="6" type="primary">asnB/ASNS</name>
    <name evidence="6" type="ORF">AMST5_03898</name>
</gene>
<dbReference type="PIRSF" id="PIRSF001589">
    <property type="entry name" value="Asn_synthetase_glu-h"/>
    <property type="match status" value="1"/>
</dbReference>
<reference evidence="6" key="1">
    <citation type="submission" date="2023-07" db="EMBL/GenBank/DDBJ databases">
        <authorList>
            <person name="Pelsma A.J. K."/>
        </authorList>
    </citation>
    <scope>NUCLEOTIDE SEQUENCE</scope>
</reference>
<protein>
    <submittedName>
        <fullName evidence="6">Asparagine synthase (Glutamine-hydrolysing)</fullName>
        <ecNumber evidence="6">6.3.5.4</ecNumber>
    </submittedName>
</protein>
<proteinExistence type="inferred from homology"/>
<dbReference type="SUPFAM" id="SSF52402">
    <property type="entry name" value="Adenine nucleotide alpha hydrolases-like"/>
    <property type="match status" value="1"/>
</dbReference>
<dbReference type="Pfam" id="PF13537">
    <property type="entry name" value="GATase_7"/>
    <property type="match status" value="1"/>
</dbReference>
<dbReference type="PANTHER" id="PTHR43284:SF1">
    <property type="entry name" value="ASPARAGINE SYNTHETASE"/>
    <property type="match status" value="1"/>
</dbReference>
<dbReference type="InterPro" id="IPR014729">
    <property type="entry name" value="Rossmann-like_a/b/a_fold"/>
</dbReference>
<comment type="similarity">
    <text evidence="1">Belongs to the asparagine synthetase family.</text>
</comment>
<organism evidence="6">
    <name type="scientific">freshwater sediment metagenome</name>
    <dbReference type="NCBI Taxonomy" id="556182"/>
    <lineage>
        <taxon>unclassified sequences</taxon>
        <taxon>metagenomes</taxon>
        <taxon>ecological metagenomes</taxon>
    </lineage>
</organism>
<keyword evidence="3" id="KW-0067">ATP-binding</keyword>
<evidence type="ECO:0000256" key="1">
    <source>
        <dbReference type="ARBA" id="ARBA00005752"/>
    </source>
</evidence>
<dbReference type="Gene3D" id="3.60.20.10">
    <property type="entry name" value="Glutamine Phosphoribosylpyrophosphate, subunit 1, domain 1"/>
    <property type="match status" value="1"/>
</dbReference>
<dbReference type="InterPro" id="IPR017932">
    <property type="entry name" value="GATase_2_dom"/>
</dbReference>
<dbReference type="InterPro" id="IPR051786">
    <property type="entry name" value="ASN_synthetase/amidase"/>
</dbReference>
<dbReference type="InterPro" id="IPR001962">
    <property type="entry name" value="Asn_synthase"/>
</dbReference>
<dbReference type="EMBL" id="OY288114">
    <property type="protein sequence ID" value="CAJ0888683.1"/>
    <property type="molecule type" value="Genomic_DNA"/>
</dbReference>
<dbReference type="EC" id="6.3.5.4" evidence="6"/>
<evidence type="ECO:0000313" key="6">
    <source>
        <dbReference type="EMBL" id="CAJ0888683.1"/>
    </source>
</evidence>
<dbReference type="InterPro" id="IPR029055">
    <property type="entry name" value="Ntn_hydrolases_N"/>
</dbReference>
<dbReference type="SUPFAM" id="SSF56235">
    <property type="entry name" value="N-terminal nucleophile aminohydrolases (Ntn hydrolases)"/>
    <property type="match status" value="1"/>
</dbReference>
<keyword evidence="6" id="KW-0436">Ligase</keyword>
<dbReference type="Gene3D" id="3.40.50.620">
    <property type="entry name" value="HUPs"/>
    <property type="match status" value="1"/>
</dbReference>
<name>A0AA48M628_9ZZZZ</name>
<dbReference type="GO" id="GO:0004066">
    <property type="term" value="F:asparagine synthase (glutamine-hydrolyzing) activity"/>
    <property type="evidence" value="ECO:0007669"/>
    <property type="project" value="UniProtKB-EC"/>
</dbReference>
<evidence type="ECO:0000256" key="3">
    <source>
        <dbReference type="ARBA" id="ARBA00022840"/>
    </source>
</evidence>
<feature type="domain" description="Asparagine synthetase" evidence="4">
    <location>
        <begin position="223"/>
        <end position="533"/>
    </location>
</feature>
<keyword evidence="2" id="KW-0547">Nucleotide-binding</keyword>
<sequence length="581" mass="66409">MSYSVVFSRAGSPVLSALPSLSPGNKVAFESEYAALVINRSNGFSPSVERASLKSGRLGIVGRIRLDGRDALLESIGDSATGDAELCLLSYLRWGEQCTEHLQGDFSFAIWDEDKQSLFCARDQLGVRPQFYAERDGVLYVSDSLEEIRAVINATTLDDLWVLDFLTTGYSQEFHRSVYKDISRVPPAHILTASRAGLTVRRYWRLELDSPIFLRDEDYFEQFHQLVAAAIKDRLPKEGRVGISMSGGLDSTTLAAHAVAISGSPERVIAETRYFAQLIHDDEAYFSSLVAQELGVKHILTPIDDTFFDPFWRTRGIRTPEPTYSILSMYPKFGIAAEMAREAPVWFCGEGPDNALTHEWQAYLRWLWAQEDWTRFAAALRTFVFGRSLRAWAITVKRKVSVYLASEKRHGADWLNEEFANMLGGRETIENRIAGGDHPEHPWRPSAMSSLADPIWQDFLENFDPAVTQTPLEWRHPFLDLRVLNFLLRTPPIPWASRKLLIRRAMEGMLPREILSRNKTPLSEDPMSKLTQKEEHQPLYLCEEARYYVNEAALPRRPRNATEQYELQMVHILDHWLRNRH</sequence>
<dbReference type="GO" id="GO:0006529">
    <property type="term" value="P:asparagine biosynthetic process"/>
    <property type="evidence" value="ECO:0007669"/>
    <property type="project" value="InterPro"/>
</dbReference>
<dbReference type="Pfam" id="PF00733">
    <property type="entry name" value="Asn_synthase"/>
    <property type="match status" value="1"/>
</dbReference>
<evidence type="ECO:0000259" key="4">
    <source>
        <dbReference type="Pfam" id="PF00733"/>
    </source>
</evidence>
<accession>A0AA48M628</accession>